<dbReference type="NCBIfam" id="TIGR01444">
    <property type="entry name" value="fkbM_fam"/>
    <property type="match status" value="1"/>
</dbReference>
<dbReference type="InterPro" id="IPR006342">
    <property type="entry name" value="FkbM_mtfrase"/>
</dbReference>
<organism evidence="2 3">
    <name type="scientific">Triparma columacea</name>
    <dbReference type="NCBI Taxonomy" id="722753"/>
    <lineage>
        <taxon>Eukaryota</taxon>
        <taxon>Sar</taxon>
        <taxon>Stramenopiles</taxon>
        <taxon>Ochrophyta</taxon>
        <taxon>Bolidophyceae</taxon>
        <taxon>Parmales</taxon>
        <taxon>Triparmaceae</taxon>
        <taxon>Triparma</taxon>
    </lineage>
</organism>
<dbReference type="InterPro" id="IPR029063">
    <property type="entry name" value="SAM-dependent_MTases_sf"/>
</dbReference>
<protein>
    <recommendedName>
        <fullName evidence="1">Methyltransferase FkbM domain-containing protein</fullName>
    </recommendedName>
</protein>
<dbReference type="Pfam" id="PF05050">
    <property type="entry name" value="Methyltransf_21"/>
    <property type="match status" value="1"/>
</dbReference>
<proteinExistence type="predicted"/>
<gene>
    <name evidence="2" type="ORF">TrCOL_g7106</name>
</gene>
<comment type="caution">
    <text evidence="2">The sequence shown here is derived from an EMBL/GenBank/DDBJ whole genome shotgun (WGS) entry which is preliminary data.</text>
</comment>
<dbReference type="PANTHER" id="PTHR34203">
    <property type="entry name" value="METHYLTRANSFERASE, FKBM FAMILY PROTEIN"/>
    <property type="match status" value="1"/>
</dbReference>
<evidence type="ECO:0000313" key="3">
    <source>
        <dbReference type="Proteomes" id="UP001165065"/>
    </source>
</evidence>
<accession>A0A9W7GHE8</accession>
<dbReference type="InterPro" id="IPR052514">
    <property type="entry name" value="SAM-dependent_MTase"/>
</dbReference>
<dbReference type="SUPFAM" id="SSF53335">
    <property type="entry name" value="S-adenosyl-L-methionine-dependent methyltransferases"/>
    <property type="match status" value="1"/>
</dbReference>
<keyword evidence="3" id="KW-1185">Reference proteome</keyword>
<sequence length="348" mass="38176">MANLIGVLAMSDEGRGDEYVGAGVGMPKAAAAIDIDIGEKIVVKSTREGMFIINKEDTYVGRSLNLYGEWCLSEVAMFRSIVREGDVVLDVGANIGAFTVPLAKMAGARGAVVAFEPQRQVFQLLTANIALNELTNCWTYHKGVGAQGGSVITPKVNYSVPGNFGGISLLEEERWGERGPVEVVEVVRLDNVRRVLSKCPSFVKIDVEGMEVDVIMGGLDLLRECSPVIHVENNCKKGSKELIEMLGGLGRQGGGAGVYEIFWDIHTYYNPNNYFGYKKDIFSDGLLSMNLVCVPKATRGDLIEKFDNKGMVKIDVQGGKYYLNDYILNWRGTNIVIEQLGDLEKCKR</sequence>
<reference evidence="3" key="1">
    <citation type="journal article" date="2023" name="Commun. Biol.">
        <title>Genome analysis of Parmales, the sister group of diatoms, reveals the evolutionary specialization of diatoms from phago-mixotrophs to photoautotrophs.</title>
        <authorList>
            <person name="Ban H."/>
            <person name="Sato S."/>
            <person name="Yoshikawa S."/>
            <person name="Yamada K."/>
            <person name="Nakamura Y."/>
            <person name="Ichinomiya M."/>
            <person name="Sato N."/>
            <person name="Blanc-Mathieu R."/>
            <person name="Endo H."/>
            <person name="Kuwata A."/>
            <person name="Ogata H."/>
        </authorList>
    </citation>
    <scope>NUCLEOTIDE SEQUENCE [LARGE SCALE GENOMIC DNA]</scope>
</reference>
<dbReference type="Proteomes" id="UP001165065">
    <property type="component" value="Unassembled WGS sequence"/>
</dbReference>
<evidence type="ECO:0000259" key="1">
    <source>
        <dbReference type="Pfam" id="PF05050"/>
    </source>
</evidence>
<dbReference type="Gene3D" id="3.40.50.150">
    <property type="entry name" value="Vaccinia Virus protein VP39"/>
    <property type="match status" value="1"/>
</dbReference>
<name>A0A9W7GHE8_9STRA</name>
<dbReference type="EMBL" id="BRYA01000203">
    <property type="protein sequence ID" value="GMI43968.1"/>
    <property type="molecule type" value="Genomic_DNA"/>
</dbReference>
<evidence type="ECO:0000313" key="2">
    <source>
        <dbReference type="EMBL" id="GMI43968.1"/>
    </source>
</evidence>
<dbReference type="OrthoDB" id="191325at2759"/>
<dbReference type="AlphaFoldDB" id="A0A9W7GHE8"/>
<dbReference type="PANTHER" id="PTHR34203:SF15">
    <property type="entry name" value="SLL1173 PROTEIN"/>
    <property type="match status" value="1"/>
</dbReference>
<feature type="domain" description="Methyltransferase FkbM" evidence="1">
    <location>
        <begin position="90"/>
        <end position="232"/>
    </location>
</feature>